<comment type="caution">
    <text evidence="2">The sequence shown here is derived from an EMBL/GenBank/DDBJ whole genome shotgun (WGS) entry which is preliminary data.</text>
</comment>
<feature type="compositionally biased region" description="Basic and acidic residues" evidence="1">
    <location>
        <begin position="78"/>
        <end position="108"/>
    </location>
</feature>
<feature type="compositionally biased region" description="Basic and acidic residues" evidence="1">
    <location>
        <begin position="115"/>
        <end position="139"/>
    </location>
</feature>
<evidence type="ECO:0000256" key="1">
    <source>
        <dbReference type="SAM" id="MobiDB-lite"/>
    </source>
</evidence>
<dbReference type="Proteomes" id="UP000593571">
    <property type="component" value="Unassembled WGS sequence"/>
</dbReference>
<feature type="region of interest" description="Disordered" evidence="1">
    <location>
        <begin position="1"/>
        <end position="39"/>
    </location>
</feature>
<protein>
    <submittedName>
        <fullName evidence="2">Uncharacterized protein</fullName>
    </submittedName>
</protein>
<accession>A0A7J8GB17</accession>
<organism evidence="2 3">
    <name type="scientific">Rousettus aegyptiacus</name>
    <name type="common">Egyptian fruit bat</name>
    <name type="synonym">Pteropus aegyptiacus</name>
    <dbReference type="NCBI Taxonomy" id="9407"/>
    <lineage>
        <taxon>Eukaryota</taxon>
        <taxon>Metazoa</taxon>
        <taxon>Chordata</taxon>
        <taxon>Craniata</taxon>
        <taxon>Vertebrata</taxon>
        <taxon>Euteleostomi</taxon>
        <taxon>Mammalia</taxon>
        <taxon>Eutheria</taxon>
        <taxon>Laurasiatheria</taxon>
        <taxon>Chiroptera</taxon>
        <taxon>Yinpterochiroptera</taxon>
        <taxon>Pteropodoidea</taxon>
        <taxon>Pteropodidae</taxon>
        <taxon>Rousettinae</taxon>
        <taxon>Rousettus</taxon>
    </lineage>
</organism>
<dbReference type="AlphaFoldDB" id="A0A7J8GB17"/>
<evidence type="ECO:0000313" key="3">
    <source>
        <dbReference type="Proteomes" id="UP000593571"/>
    </source>
</evidence>
<gene>
    <name evidence="2" type="ORF">HJG63_011688</name>
</gene>
<dbReference type="EMBL" id="JACASE010000006">
    <property type="protein sequence ID" value="KAF6457130.1"/>
    <property type="molecule type" value="Genomic_DNA"/>
</dbReference>
<reference evidence="2 3" key="1">
    <citation type="journal article" date="2020" name="Nature">
        <title>Six reference-quality genomes reveal evolution of bat adaptations.</title>
        <authorList>
            <person name="Jebb D."/>
            <person name="Huang Z."/>
            <person name="Pippel M."/>
            <person name="Hughes G.M."/>
            <person name="Lavrichenko K."/>
            <person name="Devanna P."/>
            <person name="Winkler S."/>
            <person name="Jermiin L.S."/>
            <person name="Skirmuntt E.C."/>
            <person name="Katzourakis A."/>
            <person name="Burkitt-Gray L."/>
            <person name="Ray D.A."/>
            <person name="Sullivan K.A.M."/>
            <person name="Roscito J.G."/>
            <person name="Kirilenko B.M."/>
            <person name="Davalos L.M."/>
            <person name="Corthals A.P."/>
            <person name="Power M.L."/>
            <person name="Jones G."/>
            <person name="Ransome R.D."/>
            <person name="Dechmann D.K.N."/>
            <person name="Locatelli A.G."/>
            <person name="Puechmaille S.J."/>
            <person name="Fedrigo O."/>
            <person name="Jarvis E.D."/>
            <person name="Hiller M."/>
            <person name="Vernes S.C."/>
            <person name="Myers E.W."/>
            <person name="Teeling E.C."/>
        </authorList>
    </citation>
    <scope>NUCLEOTIDE SEQUENCE [LARGE SCALE GENOMIC DNA]</scope>
    <source>
        <strain evidence="2">MRouAeg1</strain>
        <tissue evidence="2">Muscle</tissue>
    </source>
</reference>
<evidence type="ECO:0000313" key="2">
    <source>
        <dbReference type="EMBL" id="KAF6457130.1"/>
    </source>
</evidence>
<feature type="region of interest" description="Disordered" evidence="1">
    <location>
        <begin position="70"/>
        <end position="139"/>
    </location>
</feature>
<keyword evidence="3" id="KW-1185">Reference proteome</keyword>
<name>A0A7J8GB17_ROUAE</name>
<sequence length="139" mass="15281">MLQHTTGSPFLGGGDNKDEGEASPHLTSLWGDLPGPQWGEGFMDSLQTCRQLPTSFPLSLLDLPLVSELPKCWGGGRGRGDWSKNVEMEGEGREGQTKKKGEKRRGEGRVMGGREGSEKPWKEKKEREDEGEGTRAGKR</sequence>
<proteinExistence type="predicted"/>